<reference evidence="1 2" key="1">
    <citation type="journal article" date="2016" name="Sci. Rep.">
        <title>The Dendrobium catenatum Lindl. genome sequence provides insights into polysaccharide synthase, floral development and adaptive evolution.</title>
        <authorList>
            <person name="Zhang G.Q."/>
            <person name="Xu Q."/>
            <person name="Bian C."/>
            <person name="Tsai W.C."/>
            <person name="Yeh C.M."/>
            <person name="Liu K.W."/>
            <person name="Yoshida K."/>
            <person name="Zhang L.S."/>
            <person name="Chang S.B."/>
            <person name="Chen F."/>
            <person name="Shi Y."/>
            <person name="Su Y.Y."/>
            <person name="Zhang Y.Q."/>
            <person name="Chen L.J."/>
            <person name="Yin Y."/>
            <person name="Lin M."/>
            <person name="Huang H."/>
            <person name="Deng H."/>
            <person name="Wang Z.W."/>
            <person name="Zhu S.L."/>
            <person name="Zhao X."/>
            <person name="Deng C."/>
            <person name="Niu S.C."/>
            <person name="Huang J."/>
            <person name="Wang M."/>
            <person name="Liu G.H."/>
            <person name="Yang H.J."/>
            <person name="Xiao X.J."/>
            <person name="Hsiao Y.Y."/>
            <person name="Wu W.L."/>
            <person name="Chen Y.Y."/>
            <person name="Mitsuda N."/>
            <person name="Ohme-Takagi M."/>
            <person name="Luo Y.B."/>
            <person name="Van de Peer Y."/>
            <person name="Liu Z.J."/>
        </authorList>
    </citation>
    <scope>NUCLEOTIDE SEQUENCE [LARGE SCALE GENOMIC DNA]</scope>
    <source>
        <tissue evidence="1">The whole plant</tissue>
    </source>
</reference>
<keyword evidence="2" id="KW-1185">Reference proteome</keyword>
<reference evidence="1 2" key="2">
    <citation type="journal article" date="2017" name="Nature">
        <title>The Apostasia genome and the evolution of orchids.</title>
        <authorList>
            <person name="Zhang G.Q."/>
            <person name="Liu K.W."/>
            <person name="Li Z."/>
            <person name="Lohaus R."/>
            <person name="Hsiao Y.Y."/>
            <person name="Niu S.C."/>
            <person name="Wang J.Y."/>
            <person name="Lin Y.C."/>
            <person name="Xu Q."/>
            <person name="Chen L.J."/>
            <person name="Yoshida K."/>
            <person name="Fujiwara S."/>
            <person name="Wang Z.W."/>
            <person name="Zhang Y.Q."/>
            <person name="Mitsuda N."/>
            <person name="Wang M."/>
            <person name="Liu G.H."/>
            <person name="Pecoraro L."/>
            <person name="Huang H.X."/>
            <person name="Xiao X.J."/>
            <person name="Lin M."/>
            <person name="Wu X.Y."/>
            <person name="Wu W.L."/>
            <person name="Chen Y.Y."/>
            <person name="Chang S.B."/>
            <person name="Sakamoto S."/>
            <person name="Ohme-Takagi M."/>
            <person name="Yagi M."/>
            <person name="Zeng S.J."/>
            <person name="Shen C.Y."/>
            <person name="Yeh C.M."/>
            <person name="Luo Y.B."/>
            <person name="Tsai W.C."/>
            <person name="Van de Peer Y."/>
            <person name="Liu Z.J."/>
        </authorList>
    </citation>
    <scope>NUCLEOTIDE SEQUENCE [LARGE SCALE GENOMIC DNA]</scope>
    <source>
        <tissue evidence="1">The whole plant</tissue>
    </source>
</reference>
<evidence type="ECO:0000313" key="1">
    <source>
        <dbReference type="EMBL" id="PKU70960.1"/>
    </source>
</evidence>
<dbReference type="EMBL" id="KZ502903">
    <property type="protein sequence ID" value="PKU70960.1"/>
    <property type="molecule type" value="Genomic_DNA"/>
</dbReference>
<dbReference type="Proteomes" id="UP000233837">
    <property type="component" value="Unassembled WGS sequence"/>
</dbReference>
<sequence length="63" mass="7163">MQHEQKTIIEALGTFLLPIDVDSILDDDVILLYFLCVSFSIQEPVKEATASYSYYNKGMETNT</sequence>
<proteinExistence type="predicted"/>
<name>A0A2I0W5N8_9ASPA</name>
<organism evidence="1 2">
    <name type="scientific">Dendrobium catenatum</name>
    <dbReference type="NCBI Taxonomy" id="906689"/>
    <lineage>
        <taxon>Eukaryota</taxon>
        <taxon>Viridiplantae</taxon>
        <taxon>Streptophyta</taxon>
        <taxon>Embryophyta</taxon>
        <taxon>Tracheophyta</taxon>
        <taxon>Spermatophyta</taxon>
        <taxon>Magnoliopsida</taxon>
        <taxon>Liliopsida</taxon>
        <taxon>Asparagales</taxon>
        <taxon>Orchidaceae</taxon>
        <taxon>Epidendroideae</taxon>
        <taxon>Malaxideae</taxon>
        <taxon>Dendrobiinae</taxon>
        <taxon>Dendrobium</taxon>
    </lineage>
</organism>
<gene>
    <name evidence="1" type="ORF">MA16_Dca016263</name>
</gene>
<accession>A0A2I0W5N8</accession>
<protein>
    <submittedName>
        <fullName evidence="1">Uncharacterized protein</fullName>
    </submittedName>
</protein>
<dbReference type="AlphaFoldDB" id="A0A2I0W5N8"/>
<evidence type="ECO:0000313" key="2">
    <source>
        <dbReference type="Proteomes" id="UP000233837"/>
    </source>
</evidence>